<dbReference type="RefSeq" id="WP_088565062.1">
    <property type="nucleotide sequence ID" value="NZ_CP020946.1"/>
</dbReference>
<organism evidence="2 3">
    <name type="scientific">Bdellovibrio bacteriovorus</name>
    <dbReference type="NCBI Taxonomy" id="959"/>
    <lineage>
        <taxon>Bacteria</taxon>
        <taxon>Pseudomonadati</taxon>
        <taxon>Bdellovibrionota</taxon>
        <taxon>Bdellovibrionia</taxon>
        <taxon>Bdellovibrionales</taxon>
        <taxon>Pseudobdellovibrionaceae</taxon>
        <taxon>Bdellovibrio</taxon>
    </lineage>
</organism>
<proteinExistence type="predicted"/>
<evidence type="ECO:0000313" key="3">
    <source>
        <dbReference type="Proteomes" id="UP000197003"/>
    </source>
</evidence>
<protein>
    <recommendedName>
        <fullName evidence="4">YtkA-like domain-containing protein</fullName>
    </recommendedName>
</protein>
<reference evidence="2 3" key="1">
    <citation type="submission" date="2017-04" db="EMBL/GenBank/DDBJ databases">
        <title>Whole genome sequence of Bdellovibrio bacteriovorus strain SSB218315.</title>
        <authorList>
            <person name="Oyedara O."/>
            <person name="Rodriguez-Perez M.A."/>
        </authorList>
    </citation>
    <scope>NUCLEOTIDE SEQUENCE [LARGE SCALE GENOMIC DNA]</scope>
    <source>
        <strain evidence="2 3">SSB218315</strain>
    </source>
</reference>
<sequence>MKRTLKSLILLASLTLSPVAMAHEGHDVPGTLKAQHGGIPKTGKLFNMEMLAIETKVQFFPRAHEGESLDTKNIKISGTAKSPKGKAAPLQFTANANSFDTTVDFQGSHRVNLEIKVDYEGKSDTFKFLVEK</sequence>
<name>A0A1Z3N7V5_BDEBC</name>
<evidence type="ECO:0000313" key="2">
    <source>
        <dbReference type="EMBL" id="ASD63527.1"/>
    </source>
</evidence>
<gene>
    <name evidence="2" type="ORF">B9G79_08055</name>
</gene>
<keyword evidence="1" id="KW-0732">Signal</keyword>
<dbReference type="EMBL" id="CP020946">
    <property type="protein sequence ID" value="ASD63527.1"/>
    <property type="molecule type" value="Genomic_DNA"/>
</dbReference>
<feature type="signal peptide" evidence="1">
    <location>
        <begin position="1"/>
        <end position="22"/>
    </location>
</feature>
<feature type="chain" id="PRO_5012125150" description="YtkA-like domain-containing protein" evidence="1">
    <location>
        <begin position="23"/>
        <end position="132"/>
    </location>
</feature>
<accession>A0A1Z3N7V5</accession>
<dbReference type="AlphaFoldDB" id="A0A1Z3N7V5"/>
<dbReference type="OrthoDB" id="5294736at2"/>
<evidence type="ECO:0008006" key="4">
    <source>
        <dbReference type="Google" id="ProtNLM"/>
    </source>
</evidence>
<dbReference type="Proteomes" id="UP000197003">
    <property type="component" value="Chromosome"/>
</dbReference>
<evidence type="ECO:0000256" key="1">
    <source>
        <dbReference type="SAM" id="SignalP"/>
    </source>
</evidence>